<name>A0A841KTG8_9FIRM</name>
<dbReference type="Gene3D" id="3.60.21.10">
    <property type="match status" value="1"/>
</dbReference>
<protein>
    <submittedName>
        <fullName evidence="3">Poly-gamma-glutamate synthesis protein (Capsule biosynthesis protein)</fullName>
    </submittedName>
</protein>
<dbReference type="CDD" id="cd07381">
    <property type="entry name" value="MPP_CapA"/>
    <property type="match status" value="1"/>
</dbReference>
<proteinExistence type="inferred from homology"/>
<dbReference type="Pfam" id="PF09587">
    <property type="entry name" value="PGA_cap"/>
    <property type="match status" value="1"/>
</dbReference>
<dbReference type="PANTHER" id="PTHR33393">
    <property type="entry name" value="POLYGLUTAMINE SYNTHESIS ACCESSORY PROTEIN RV0574C-RELATED"/>
    <property type="match status" value="1"/>
</dbReference>
<evidence type="ECO:0000313" key="4">
    <source>
        <dbReference type="Proteomes" id="UP000579281"/>
    </source>
</evidence>
<dbReference type="InterPro" id="IPR029052">
    <property type="entry name" value="Metallo-depent_PP-like"/>
</dbReference>
<reference evidence="3 4" key="1">
    <citation type="submission" date="2020-08" db="EMBL/GenBank/DDBJ databases">
        <title>Genomic Encyclopedia of Type Strains, Phase IV (KMG-IV): sequencing the most valuable type-strain genomes for metagenomic binning, comparative biology and taxonomic classification.</title>
        <authorList>
            <person name="Goeker M."/>
        </authorList>
    </citation>
    <scope>NUCLEOTIDE SEQUENCE [LARGE SCALE GENOMIC DNA]</scope>
    <source>
        <strain evidence="3 4">DSM 103526</strain>
    </source>
</reference>
<comment type="similarity">
    <text evidence="1">Belongs to the CapA family.</text>
</comment>
<accession>A0A841KTG8</accession>
<dbReference type="InterPro" id="IPR052169">
    <property type="entry name" value="CW_Biosynth-Accessory"/>
</dbReference>
<dbReference type="PANTHER" id="PTHR33393:SF13">
    <property type="entry name" value="PGA BIOSYNTHESIS PROTEIN CAPA"/>
    <property type="match status" value="1"/>
</dbReference>
<sequence length="401" mass="45844">MFIQLTLSFLLMVSNLLYPQIFILNPVPIGNRGVEQIQKIENVQNIADDGYQGEKSRGEALLPATGFEEEKHTAEENISENRQGYDEVITISFAGDCTLGWDDTAGYFNSFPYRLEKENGDFAYFFKGVKQFFESDDLTLVNLETTLTTYNKKAEKKFRFKGEPSYVNILKEGSIEMVNLANNHIYDYLEQGFKETIGNLEKGEILYSGEGFMGETTIRDIKVVSLGYRGWDISIKEQLMKDIQRAKGLGDIVLVSFHWGEERRHFPNKTQRILAYTAIDEGADIVVGHHPHVIQGIEKYKDKYILYSLGNFSFGGNKNPMDKDSFIFQNRFYLKDKKIIKNEGVIVPCKISSVNDVNDYQPTVARGEEAKRIVDRLLLYSEKLLNGISGEEEVYIKDIIN</sequence>
<dbReference type="EMBL" id="JACHEN010000018">
    <property type="protein sequence ID" value="MBB6216886.1"/>
    <property type="molecule type" value="Genomic_DNA"/>
</dbReference>
<dbReference type="SMART" id="SM00854">
    <property type="entry name" value="PGA_cap"/>
    <property type="match status" value="1"/>
</dbReference>
<feature type="domain" description="Capsule synthesis protein CapA" evidence="2">
    <location>
        <begin position="90"/>
        <end position="316"/>
    </location>
</feature>
<comment type="caution">
    <text evidence="3">The sequence shown here is derived from an EMBL/GenBank/DDBJ whole genome shotgun (WGS) entry which is preliminary data.</text>
</comment>
<evidence type="ECO:0000259" key="2">
    <source>
        <dbReference type="SMART" id="SM00854"/>
    </source>
</evidence>
<dbReference type="SUPFAM" id="SSF56300">
    <property type="entry name" value="Metallo-dependent phosphatases"/>
    <property type="match status" value="1"/>
</dbReference>
<keyword evidence="4" id="KW-1185">Reference proteome</keyword>
<evidence type="ECO:0000256" key="1">
    <source>
        <dbReference type="ARBA" id="ARBA00005662"/>
    </source>
</evidence>
<dbReference type="AlphaFoldDB" id="A0A841KTG8"/>
<evidence type="ECO:0000313" key="3">
    <source>
        <dbReference type="EMBL" id="MBB6216886.1"/>
    </source>
</evidence>
<dbReference type="RefSeq" id="WP_184311407.1">
    <property type="nucleotide sequence ID" value="NZ_JACHEN010000018.1"/>
</dbReference>
<dbReference type="Proteomes" id="UP000579281">
    <property type="component" value="Unassembled WGS sequence"/>
</dbReference>
<gene>
    <name evidence="3" type="ORF">HNQ80_002991</name>
</gene>
<dbReference type="InterPro" id="IPR019079">
    <property type="entry name" value="Capsule_synth_CapA"/>
</dbReference>
<organism evidence="3 4">
    <name type="scientific">Anaerosolibacter carboniphilus</name>
    <dbReference type="NCBI Taxonomy" id="1417629"/>
    <lineage>
        <taxon>Bacteria</taxon>
        <taxon>Bacillati</taxon>
        <taxon>Bacillota</taxon>
        <taxon>Clostridia</taxon>
        <taxon>Peptostreptococcales</taxon>
        <taxon>Thermotaleaceae</taxon>
        <taxon>Anaerosolibacter</taxon>
    </lineage>
</organism>